<dbReference type="CDD" id="cd04301">
    <property type="entry name" value="NAT_SF"/>
    <property type="match status" value="1"/>
</dbReference>
<name>A0AAF0YQY2_9CORY</name>
<evidence type="ECO:0000256" key="1">
    <source>
        <dbReference type="ARBA" id="ARBA00022679"/>
    </source>
</evidence>
<keyword evidence="2 4" id="KW-0012">Acyltransferase</keyword>
<reference evidence="4" key="1">
    <citation type="submission" date="2017-12" db="EMBL/GenBank/DDBJ databases">
        <authorList>
            <person name="Thomas-White K."/>
            <person name="Wolfe A.J."/>
        </authorList>
    </citation>
    <scope>NUCLEOTIDE SEQUENCE</scope>
    <source>
        <strain evidence="4">UMB0763</strain>
    </source>
</reference>
<dbReference type="InterPro" id="IPR016181">
    <property type="entry name" value="Acyl_CoA_acyltransferase"/>
</dbReference>
<dbReference type="Gene3D" id="3.40.630.30">
    <property type="match status" value="1"/>
</dbReference>
<evidence type="ECO:0000256" key="2">
    <source>
        <dbReference type="ARBA" id="ARBA00023315"/>
    </source>
</evidence>
<keyword evidence="1 4" id="KW-0808">Transferase</keyword>
<dbReference type="InterPro" id="IPR050832">
    <property type="entry name" value="Bact_Acetyltransf"/>
</dbReference>
<dbReference type="EMBL" id="CP136958">
    <property type="protein sequence ID" value="WOT01106.1"/>
    <property type="molecule type" value="Genomic_DNA"/>
</dbReference>
<evidence type="ECO:0000313" key="4">
    <source>
        <dbReference type="EMBL" id="WOT01106.1"/>
    </source>
</evidence>
<dbReference type="KEGG" id="cpyr:CYJ47_07330"/>
<evidence type="ECO:0000259" key="3">
    <source>
        <dbReference type="PROSITE" id="PS51186"/>
    </source>
</evidence>
<sequence length="172" mass="19595">MTDTHINIRPATVQDVDALQRLSIDTFTETFGHLYRPEDLAEFLTTTYSTPALTELLASPRHHTWLAEDGGSAIGYVLVGPCGLPHPDVAERDGEIKRLYLRGDYQNSGIGSTLMRLGVDWLDAHCPTVWLGVWSQNFAAQRFYRRFGFDKAGEYRFKVGEHYDHEFIFRKG</sequence>
<dbReference type="RefSeq" id="WP_101678010.1">
    <property type="nucleotide sequence ID" value="NZ_CAMYCO010000028.1"/>
</dbReference>
<proteinExistence type="predicted"/>
<dbReference type="PANTHER" id="PTHR43877">
    <property type="entry name" value="AMINOALKYLPHOSPHONATE N-ACETYLTRANSFERASE-RELATED-RELATED"/>
    <property type="match status" value="1"/>
</dbReference>
<dbReference type="PROSITE" id="PS51186">
    <property type="entry name" value="GNAT"/>
    <property type="match status" value="1"/>
</dbReference>
<accession>A0AAF0YQY2</accession>
<dbReference type="Pfam" id="PF00583">
    <property type="entry name" value="Acetyltransf_1"/>
    <property type="match status" value="1"/>
</dbReference>
<dbReference type="SUPFAM" id="SSF55729">
    <property type="entry name" value="Acyl-CoA N-acyltransferases (Nat)"/>
    <property type="match status" value="1"/>
</dbReference>
<dbReference type="Proteomes" id="UP000234560">
    <property type="component" value="Chromosome"/>
</dbReference>
<protein>
    <submittedName>
        <fullName evidence="4">N-acetyltransferase</fullName>
        <ecNumber evidence="4">2.3.1.-</ecNumber>
    </submittedName>
</protein>
<dbReference type="GO" id="GO:0016747">
    <property type="term" value="F:acyltransferase activity, transferring groups other than amino-acyl groups"/>
    <property type="evidence" value="ECO:0007669"/>
    <property type="project" value="InterPro"/>
</dbReference>
<dbReference type="PANTHER" id="PTHR43877:SF1">
    <property type="entry name" value="ACETYLTRANSFERASE"/>
    <property type="match status" value="1"/>
</dbReference>
<organism evidence="4 5">
    <name type="scientific">Corynebacterium pyruviciproducens</name>
    <dbReference type="NCBI Taxonomy" id="598660"/>
    <lineage>
        <taxon>Bacteria</taxon>
        <taxon>Bacillati</taxon>
        <taxon>Actinomycetota</taxon>
        <taxon>Actinomycetes</taxon>
        <taxon>Mycobacteriales</taxon>
        <taxon>Corynebacteriaceae</taxon>
        <taxon>Corynebacterium</taxon>
    </lineage>
</organism>
<dbReference type="AlphaFoldDB" id="A0AAF0YQY2"/>
<dbReference type="InterPro" id="IPR000182">
    <property type="entry name" value="GNAT_dom"/>
</dbReference>
<evidence type="ECO:0000313" key="5">
    <source>
        <dbReference type="Proteomes" id="UP000234560"/>
    </source>
</evidence>
<dbReference type="EC" id="2.3.1.-" evidence="4"/>
<gene>
    <name evidence="4" type="ORF">CYJ47_07330</name>
</gene>
<feature type="domain" description="N-acetyltransferase" evidence="3">
    <location>
        <begin position="6"/>
        <end position="170"/>
    </location>
</feature>
<reference evidence="4" key="2">
    <citation type="submission" date="2023-10" db="EMBL/GenBank/DDBJ databases">
        <authorList>
            <person name="Choi B."/>
        </authorList>
    </citation>
    <scope>NUCLEOTIDE SEQUENCE</scope>
    <source>
        <strain evidence="4">UMB0763</strain>
    </source>
</reference>